<reference evidence="1" key="1">
    <citation type="submission" date="2022-10" db="EMBL/GenBank/DDBJ databases">
        <authorList>
            <person name="Koch H."/>
        </authorList>
    </citation>
    <scope>NUCLEOTIDE SEQUENCE</scope>
    <source>
        <strain evidence="1">DNF</strain>
    </source>
</reference>
<evidence type="ECO:0000313" key="1">
    <source>
        <dbReference type="EMBL" id="CAI4031315.1"/>
    </source>
</evidence>
<proteinExistence type="predicted"/>
<dbReference type="AlphaFoldDB" id="A0AA86MYC6"/>
<dbReference type="Proteomes" id="UP001179121">
    <property type="component" value="Chromosome"/>
</dbReference>
<organism evidence="1 2">
    <name type="scientific">Nitrospira tepida</name>
    <dbReference type="NCBI Taxonomy" id="2973512"/>
    <lineage>
        <taxon>Bacteria</taxon>
        <taxon>Pseudomonadati</taxon>
        <taxon>Nitrospirota</taxon>
        <taxon>Nitrospiria</taxon>
        <taxon>Nitrospirales</taxon>
        <taxon>Nitrospiraceae</taxon>
        <taxon>Nitrospira</taxon>
    </lineage>
</organism>
<protein>
    <submittedName>
        <fullName evidence="1">Uncharacterized protein</fullName>
    </submittedName>
</protein>
<gene>
    <name evidence="1" type="ORF">DNFV4_01740</name>
</gene>
<dbReference type="RefSeq" id="WP_289268246.1">
    <property type="nucleotide sequence ID" value="NZ_OX365700.1"/>
</dbReference>
<keyword evidence="2" id="KW-1185">Reference proteome</keyword>
<evidence type="ECO:0000313" key="2">
    <source>
        <dbReference type="Proteomes" id="UP001179121"/>
    </source>
</evidence>
<sequence length="393" mass="44496">MSQAFIIMQIGNADLDRVCEQAIVPALTACGLAPKRVDKHNRGELLKSEIISFIENSDIIVADLTNERPNCYLEVGYAMGVDKFRNLILTAREDHNHDSNNHVRGGPKIHFDLSGYDILFWHQDNLNEFRSELEKRIRRRQAILAPTSVSPLRVWDNDWIEVHRAKAISGLQAVQKTANPGFLEITFTLSGDKPTLVQTVLLEAAKDAQIKTFGWPIGVVLDTRDEYRPRPTSDGIVAEIAVKDRKSYDYWSLRRNGDFYLLQSLFEDMQGTGQIYFNTRIVRMTEALLYCARLYSRLGIQSTTVVNIHVIHGGLTERVLSSAGGLRDLHWNYSTMEKEVPSEIAAPLSRIESDLVPLVKTLVHPLFMVFDFFDPSDGLYSNIVNNFVDGKVT</sequence>
<dbReference type="EMBL" id="OX365700">
    <property type="protein sequence ID" value="CAI4031315.1"/>
    <property type="molecule type" value="Genomic_DNA"/>
</dbReference>
<name>A0AA86MYC6_9BACT</name>
<dbReference type="KEGG" id="nti:DNFV4_01740"/>
<accession>A0AA86MYC6</accession>